<accession>A0ACB0JTM3</accession>
<gene>
    <name evidence="1" type="ORF">MILVUS5_LOCUS16139</name>
</gene>
<evidence type="ECO:0000313" key="1">
    <source>
        <dbReference type="EMBL" id="CAJ2647661.1"/>
    </source>
</evidence>
<dbReference type="EMBL" id="CASHSV030000109">
    <property type="protein sequence ID" value="CAJ2647661.1"/>
    <property type="molecule type" value="Genomic_DNA"/>
</dbReference>
<evidence type="ECO:0000313" key="2">
    <source>
        <dbReference type="Proteomes" id="UP001177021"/>
    </source>
</evidence>
<comment type="caution">
    <text evidence="1">The sequence shown here is derived from an EMBL/GenBank/DDBJ whole genome shotgun (WGS) entry which is preliminary data.</text>
</comment>
<organism evidence="1 2">
    <name type="scientific">Trifolium pratense</name>
    <name type="common">Red clover</name>
    <dbReference type="NCBI Taxonomy" id="57577"/>
    <lineage>
        <taxon>Eukaryota</taxon>
        <taxon>Viridiplantae</taxon>
        <taxon>Streptophyta</taxon>
        <taxon>Embryophyta</taxon>
        <taxon>Tracheophyta</taxon>
        <taxon>Spermatophyta</taxon>
        <taxon>Magnoliopsida</taxon>
        <taxon>eudicotyledons</taxon>
        <taxon>Gunneridae</taxon>
        <taxon>Pentapetalae</taxon>
        <taxon>rosids</taxon>
        <taxon>fabids</taxon>
        <taxon>Fabales</taxon>
        <taxon>Fabaceae</taxon>
        <taxon>Papilionoideae</taxon>
        <taxon>50 kb inversion clade</taxon>
        <taxon>NPAAA clade</taxon>
        <taxon>Hologalegina</taxon>
        <taxon>IRL clade</taxon>
        <taxon>Trifolieae</taxon>
        <taxon>Trifolium</taxon>
    </lineage>
</organism>
<protein>
    <submittedName>
        <fullName evidence="1">Uncharacterized protein</fullName>
    </submittedName>
</protein>
<name>A0ACB0JTM3_TRIPR</name>
<reference evidence="1" key="1">
    <citation type="submission" date="2023-10" db="EMBL/GenBank/DDBJ databases">
        <authorList>
            <person name="Rodriguez Cubillos JULIANA M."/>
            <person name="De Vega J."/>
        </authorList>
    </citation>
    <scope>NUCLEOTIDE SEQUENCE</scope>
</reference>
<dbReference type="Proteomes" id="UP001177021">
    <property type="component" value="Unassembled WGS sequence"/>
</dbReference>
<proteinExistence type="predicted"/>
<sequence length="132" mass="15528">MSLVYFWVLIKTLKKAFQLAQYTIEAMLKDDEEKQFTYKAIKDWLQKLKDVANVRDDILDKCATEALEFEYEGLKCGLTYKVQTSFLSSFHPKHGVFRYKIAKKMKRMRLDESAEEKASRFYSKKKTLACTG</sequence>
<keyword evidence="2" id="KW-1185">Reference proteome</keyword>